<dbReference type="InParanoid" id="A0A2I1DJF6"/>
<name>A0A2I1DJF6_9PROT</name>
<evidence type="ECO:0000259" key="1">
    <source>
        <dbReference type="Pfam" id="PF08281"/>
    </source>
</evidence>
<dbReference type="AlphaFoldDB" id="A0A2I1DJF6"/>
<reference evidence="2 3" key="1">
    <citation type="submission" date="2017-03" db="EMBL/GenBank/DDBJ databases">
        <title>Draft genime sequence of the acidophilic sulfur-oxidizing bacterium Acidithiobacillus sp. SH, isolated from seawater.</title>
        <authorList>
            <person name="Sharmin S."/>
            <person name="Tokuhisa M."/>
            <person name="Kanao T."/>
            <person name="Kamimura K."/>
        </authorList>
    </citation>
    <scope>NUCLEOTIDE SEQUENCE [LARGE SCALE GENOMIC DNA]</scope>
    <source>
        <strain evidence="2 3">SH</strain>
    </source>
</reference>
<dbReference type="GO" id="GO:0003677">
    <property type="term" value="F:DNA binding"/>
    <property type="evidence" value="ECO:0007669"/>
    <property type="project" value="InterPro"/>
</dbReference>
<proteinExistence type="predicted"/>
<comment type="caution">
    <text evidence="2">The sequence shown here is derived from an EMBL/GenBank/DDBJ whole genome shotgun (WGS) entry which is preliminary data.</text>
</comment>
<dbReference type="SUPFAM" id="SSF46689">
    <property type="entry name" value="Homeodomain-like"/>
    <property type="match status" value="1"/>
</dbReference>
<dbReference type="OrthoDB" id="9798623at2"/>
<dbReference type="GO" id="GO:0006352">
    <property type="term" value="P:DNA-templated transcription initiation"/>
    <property type="evidence" value="ECO:0007669"/>
    <property type="project" value="InterPro"/>
</dbReference>
<sequence>MPTPRMTMKTIIKILRLHAAGCSQRQIARACGLSKGSVGKYLQRATEAQIGGPLAEG</sequence>
<keyword evidence="3" id="KW-1185">Reference proteome</keyword>
<accession>A0A2I1DJF6</accession>
<dbReference type="Gene3D" id="1.10.10.60">
    <property type="entry name" value="Homeodomain-like"/>
    <property type="match status" value="1"/>
</dbReference>
<feature type="domain" description="RNA polymerase sigma factor 70 region 4 type 2" evidence="1">
    <location>
        <begin position="14"/>
        <end position="45"/>
    </location>
</feature>
<gene>
    <name evidence="2" type="ORF">B1757_12020</name>
</gene>
<dbReference type="GO" id="GO:0016987">
    <property type="term" value="F:sigma factor activity"/>
    <property type="evidence" value="ECO:0007669"/>
    <property type="project" value="InterPro"/>
</dbReference>
<dbReference type="Pfam" id="PF08281">
    <property type="entry name" value="Sigma70_r4_2"/>
    <property type="match status" value="1"/>
</dbReference>
<dbReference type="InterPro" id="IPR013249">
    <property type="entry name" value="RNA_pol_sigma70_r4_t2"/>
</dbReference>
<dbReference type="InterPro" id="IPR009057">
    <property type="entry name" value="Homeodomain-like_sf"/>
</dbReference>
<evidence type="ECO:0000313" key="2">
    <source>
        <dbReference type="EMBL" id="PKY10007.1"/>
    </source>
</evidence>
<dbReference type="Proteomes" id="UP000234329">
    <property type="component" value="Unassembled WGS sequence"/>
</dbReference>
<dbReference type="EMBL" id="MXAV01000044">
    <property type="protein sequence ID" value="PKY10007.1"/>
    <property type="molecule type" value="Genomic_DNA"/>
</dbReference>
<protein>
    <recommendedName>
        <fullName evidence="1">RNA polymerase sigma factor 70 region 4 type 2 domain-containing protein</fullName>
    </recommendedName>
</protein>
<evidence type="ECO:0000313" key="3">
    <source>
        <dbReference type="Proteomes" id="UP000234329"/>
    </source>
</evidence>
<organism evidence="2 3">
    <name type="scientific">Acidithiobacillus marinus</name>
    <dbReference type="NCBI Taxonomy" id="187490"/>
    <lineage>
        <taxon>Bacteria</taxon>
        <taxon>Pseudomonadati</taxon>
        <taxon>Pseudomonadota</taxon>
        <taxon>Acidithiobacillia</taxon>
        <taxon>Acidithiobacillales</taxon>
        <taxon>Acidithiobacillaceae</taxon>
        <taxon>Acidithiobacillus</taxon>
    </lineage>
</organism>